<keyword evidence="4" id="KW-1133">Transmembrane helix</keyword>
<dbReference type="Gramene" id="RZC67475">
    <property type="protein sequence ID" value="RZC67475"/>
    <property type="gene ID" value="C5167_011164"/>
</dbReference>
<comment type="subcellular location">
    <subcellularLocation>
        <location evidence="1">Endosome</location>
    </subcellularLocation>
</comment>
<gene>
    <name evidence="5" type="ORF">C5167_011164</name>
</gene>
<dbReference type="Pfam" id="PF03357">
    <property type="entry name" value="Snf7"/>
    <property type="match status" value="1"/>
</dbReference>
<evidence type="ECO:0000313" key="5">
    <source>
        <dbReference type="EMBL" id="RZC67475.1"/>
    </source>
</evidence>
<keyword evidence="4" id="KW-0472">Membrane</keyword>
<evidence type="ECO:0000256" key="4">
    <source>
        <dbReference type="SAM" id="Phobius"/>
    </source>
</evidence>
<organism evidence="5 6">
    <name type="scientific">Papaver somniferum</name>
    <name type="common">Opium poppy</name>
    <dbReference type="NCBI Taxonomy" id="3469"/>
    <lineage>
        <taxon>Eukaryota</taxon>
        <taxon>Viridiplantae</taxon>
        <taxon>Streptophyta</taxon>
        <taxon>Embryophyta</taxon>
        <taxon>Tracheophyta</taxon>
        <taxon>Spermatophyta</taxon>
        <taxon>Magnoliopsida</taxon>
        <taxon>Ranunculales</taxon>
        <taxon>Papaveraceae</taxon>
        <taxon>Papaveroideae</taxon>
        <taxon>Papaver</taxon>
    </lineage>
</organism>
<keyword evidence="6" id="KW-1185">Reference proteome</keyword>
<evidence type="ECO:0000313" key="6">
    <source>
        <dbReference type="Proteomes" id="UP000316621"/>
    </source>
</evidence>
<feature type="transmembrane region" description="Helical" evidence="4">
    <location>
        <begin position="60"/>
        <end position="83"/>
    </location>
</feature>
<dbReference type="InterPro" id="IPR005024">
    <property type="entry name" value="Snf7_fam"/>
</dbReference>
<protein>
    <submittedName>
        <fullName evidence="5">Uncharacterized protein</fullName>
    </submittedName>
</protein>
<dbReference type="GO" id="GO:0009898">
    <property type="term" value="C:cytoplasmic side of plasma membrane"/>
    <property type="evidence" value="ECO:0007669"/>
    <property type="project" value="TreeGrafter"/>
</dbReference>
<dbReference type="PANTHER" id="PTHR22761:SF10">
    <property type="entry name" value="GH13992P"/>
    <property type="match status" value="1"/>
</dbReference>
<proteinExistence type="inferred from homology"/>
<keyword evidence="3" id="KW-0967">Endosome</keyword>
<evidence type="ECO:0000256" key="3">
    <source>
        <dbReference type="ARBA" id="ARBA00022753"/>
    </source>
</evidence>
<dbReference type="EMBL" id="CM010720">
    <property type="protein sequence ID" value="RZC67475.1"/>
    <property type="molecule type" value="Genomic_DNA"/>
</dbReference>
<evidence type="ECO:0000256" key="1">
    <source>
        <dbReference type="ARBA" id="ARBA00004177"/>
    </source>
</evidence>
<dbReference type="AlphaFoldDB" id="A0A4Y7K649"/>
<dbReference type="PANTHER" id="PTHR22761">
    <property type="entry name" value="CHARGED MULTIVESICULAR BODY PROTEIN"/>
    <property type="match status" value="1"/>
</dbReference>
<sequence length="139" mass="15880">MGLFQLSSSGLEGVIIMFSRMFGNPKEENFVVWLWFPLNPYVYGALRMSVKVFLMLKSKMLIDGGAVLLLQHLCWSLLMWLFLRNTDDVDKTMDGINEQTENMKQVQEALPNPIEAAAEFDEDELESELEELEGAALEE</sequence>
<feature type="transmembrane region" description="Helical" evidence="4">
    <location>
        <begin position="30"/>
        <end position="48"/>
    </location>
</feature>
<dbReference type="Proteomes" id="UP000316621">
    <property type="component" value="Chromosome 6"/>
</dbReference>
<dbReference type="GO" id="GO:0032511">
    <property type="term" value="P:late endosome to vacuole transport via multivesicular body sorting pathway"/>
    <property type="evidence" value="ECO:0007669"/>
    <property type="project" value="TreeGrafter"/>
</dbReference>
<accession>A0A4Y7K649</accession>
<reference evidence="5 6" key="1">
    <citation type="journal article" date="2018" name="Science">
        <title>The opium poppy genome and morphinan production.</title>
        <authorList>
            <person name="Guo L."/>
            <person name="Winzer T."/>
            <person name="Yang X."/>
            <person name="Li Y."/>
            <person name="Ning Z."/>
            <person name="He Z."/>
            <person name="Teodor R."/>
            <person name="Lu Y."/>
            <person name="Bowser T.A."/>
            <person name="Graham I.A."/>
            <person name="Ye K."/>
        </authorList>
    </citation>
    <scope>NUCLEOTIDE SEQUENCE [LARGE SCALE GENOMIC DNA]</scope>
    <source>
        <strain evidence="6">cv. HN1</strain>
        <tissue evidence="5">Leaves</tissue>
    </source>
</reference>
<keyword evidence="4" id="KW-0812">Transmembrane</keyword>
<name>A0A4Y7K649_PAPSO</name>
<dbReference type="GO" id="GO:0000815">
    <property type="term" value="C:ESCRT III complex"/>
    <property type="evidence" value="ECO:0007669"/>
    <property type="project" value="TreeGrafter"/>
</dbReference>
<dbReference type="STRING" id="3469.A0A4Y7K649"/>
<dbReference type="GO" id="GO:0005771">
    <property type="term" value="C:multivesicular body"/>
    <property type="evidence" value="ECO:0007669"/>
    <property type="project" value="TreeGrafter"/>
</dbReference>
<comment type="similarity">
    <text evidence="2">Belongs to the SNF7 family.</text>
</comment>
<evidence type="ECO:0000256" key="2">
    <source>
        <dbReference type="ARBA" id="ARBA00006190"/>
    </source>
</evidence>
<dbReference type="GO" id="GO:0006900">
    <property type="term" value="P:vesicle budding from membrane"/>
    <property type="evidence" value="ECO:0007669"/>
    <property type="project" value="TreeGrafter"/>
</dbReference>